<name>A0A225WAJ3_9STRA</name>
<evidence type="ECO:0000313" key="2">
    <source>
        <dbReference type="Proteomes" id="UP000198211"/>
    </source>
</evidence>
<dbReference type="OrthoDB" id="79453at2759"/>
<organism evidence="1 2">
    <name type="scientific">Phytophthora megakarya</name>
    <dbReference type="NCBI Taxonomy" id="4795"/>
    <lineage>
        <taxon>Eukaryota</taxon>
        <taxon>Sar</taxon>
        <taxon>Stramenopiles</taxon>
        <taxon>Oomycota</taxon>
        <taxon>Peronosporomycetes</taxon>
        <taxon>Peronosporales</taxon>
        <taxon>Peronosporaceae</taxon>
        <taxon>Phytophthora</taxon>
    </lineage>
</organism>
<dbReference type="Proteomes" id="UP000198211">
    <property type="component" value="Unassembled WGS sequence"/>
</dbReference>
<dbReference type="EMBL" id="NBNE01001482">
    <property type="protein sequence ID" value="OWZ13850.1"/>
    <property type="molecule type" value="Genomic_DNA"/>
</dbReference>
<reference evidence="2" key="1">
    <citation type="submission" date="2017-03" db="EMBL/GenBank/DDBJ databases">
        <title>Phytopthora megakarya and P. palmivora, two closely related causual agents of cacao black pod achieved similar genome size and gene model numbers by different mechanisms.</title>
        <authorList>
            <person name="Ali S."/>
            <person name="Shao J."/>
            <person name="Larry D.J."/>
            <person name="Kronmiller B."/>
            <person name="Shen D."/>
            <person name="Strem M.D."/>
            <person name="Melnick R.L."/>
            <person name="Guiltinan M.J."/>
            <person name="Tyler B.M."/>
            <person name="Meinhardt L.W."/>
            <person name="Bailey B.A."/>
        </authorList>
    </citation>
    <scope>NUCLEOTIDE SEQUENCE [LARGE SCALE GENOMIC DNA]</scope>
    <source>
        <strain evidence="2">zdho120</strain>
    </source>
</reference>
<dbReference type="PANTHER" id="PTHR35213:SF3">
    <property type="entry name" value="MYB-LIKE DOMAIN-CONTAINING PROTEIN"/>
    <property type="match status" value="1"/>
</dbReference>
<comment type="caution">
    <text evidence="1">The sequence shown here is derived from an EMBL/GenBank/DDBJ whole genome shotgun (WGS) entry which is preliminary data.</text>
</comment>
<gene>
    <name evidence="1" type="ORF">PHMEG_00012764</name>
</gene>
<dbReference type="PANTHER" id="PTHR35213">
    <property type="entry name" value="RING-TYPE DOMAIN-CONTAINING PROTEIN-RELATED"/>
    <property type="match status" value="1"/>
</dbReference>
<evidence type="ECO:0000313" key="1">
    <source>
        <dbReference type="EMBL" id="OWZ13850.1"/>
    </source>
</evidence>
<keyword evidence="2" id="KW-1185">Reference proteome</keyword>
<dbReference type="AlphaFoldDB" id="A0A225WAJ3"/>
<sequence length="348" mass="40483">MLPRIASLLSGPDHKRKRETQEYEIQAAPVYSSTVYHHLEPRARDSRLNTDPPRRIPDERRLYYQRSDPQLEIFHETCSRYEDDENARYVYQCTEKPVPKQRRVHSPSLTLYEPEYGLSVLETRRYSARVETEAVASRSVPRVIYNRERNFRLSATETPVARITTPVHVAKRETPPLTTLVLKSKEFLKSKSLVRNRHDEIDWVATFLKVGFDPSSIYALMCPLRKGRWKSEEENYTMGLLRLIENGTILLRHGQSIRGYIGEKLHSDDMRVLKKLSNCKMFHFAKLINPRLAEEEKLDMSVAGAREGLDQLDQLKGEFLRSVQLEALVAVRKYLSDSSLRDLLNVRA</sequence>
<protein>
    <submittedName>
        <fullName evidence="1">DNA polymerase delta catalytic subunit</fullName>
    </submittedName>
</protein>
<accession>A0A225WAJ3</accession>
<proteinExistence type="predicted"/>